<name>A0A9N9NU99_9GLOM</name>
<dbReference type="AlphaFoldDB" id="A0A9N9NU99"/>
<reference evidence="1" key="1">
    <citation type="submission" date="2021-06" db="EMBL/GenBank/DDBJ databases">
        <authorList>
            <person name="Kallberg Y."/>
            <person name="Tangrot J."/>
            <person name="Rosling A."/>
        </authorList>
    </citation>
    <scope>NUCLEOTIDE SEQUENCE</scope>
    <source>
        <strain evidence="1">FL130A</strain>
    </source>
</reference>
<dbReference type="Proteomes" id="UP000789508">
    <property type="component" value="Unassembled WGS sequence"/>
</dbReference>
<feature type="non-terminal residue" evidence="1">
    <location>
        <position position="1"/>
    </location>
</feature>
<protein>
    <submittedName>
        <fullName evidence="1">11938_t:CDS:1</fullName>
    </submittedName>
</protein>
<proteinExistence type="predicted"/>
<evidence type="ECO:0000313" key="1">
    <source>
        <dbReference type="EMBL" id="CAG8772339.1"/>
    </source>
</evidence>
<gene>
    <name evidence="1" type="ORF">ALEPTO_LOCUS14215</name>
</gene>
<feature type="non-terminal residue" evidence="1">
    <location>
        <position position="53"/>
    </location>
</feature>
<sequence>KEVKIIFTNNYYQKKINFPNVRRSLLKKEDSTVALKISLRKNNEEINRLFIKE</sequence>
<accession>A0A9N9NU99</accession>
<dbReference type="EMBL" id="CAJVPS010053278">
    <property type="protein sequence ID" value="CAG8772339.1"/>
    <property type="molecule type" value="Genomic_DNA"/>
</dbReference>
<evidence type="ECO:0000313" key="2">
    <source>
        <dbReference type="Proteomes" id="UP000789508"/>
    </source>
</evidence>
<keyword evidence="2" id="KW-1185">Reference proteome</keyword>
<organism evidence="1 2">
    <name type="scientific">Ambispora leptoticha</name>
    <dbReference type="NCBI Taxonomy" id="144679"/>
    <lineage>
        <taxon>Eukaryota</taxon>
        <taxon>Fungi</taxon>
        <taxon>Fungi incertae sedis</taxon>
        <taxon>Mucoromycota</taxon>
        <taxon>Glomeromycotina</taxon>
        <taxon>Glomeromycetes</taxon>
        <taxon>Archaeosporales</taxon>
        <taxon>Ambisporaceae</taxon>
        <taxon>Ambispora</taxon>
    </lineage>
</organism>
<comment type="caution">
    <text evidence="1">The sequence shown here is derived from an EMBL/GenBank/DDBJ whole genome shotgun (WGS) entry which is preliminary data.</text>
</comment>